<name>E9T0K8_RHOHA</name>
<comment type="caution">
    <text evidence="1">The sequence shown here is derived from an EMBL/GenBank/DDBJ whole genome shotgun (WGS) entry which is preliminary data.</text>
</comment>
<dbReference type="AlphaFoldDB" id="E9T0K8"/>
<gene>
    <name evidence="1" type="ORF">HMPREF0724_12167</name>
</gene>
<protein>
    <submittedName>
        <fullName evidence="1">Uncharacterized protein</fullName>
    </submittedName>
</protein>
<accession>E9T0K8</accession>
<dbReference type="Proteomes" id="UP000004245">
    <property type="component" value="Unassembled WGS sequence"/>
</dbReference>
<evidence type="ECO:0000313" key="2">
    <source>
        <dbReference type="Proteomes" id="UP000004245"/>
    </source>
</evidence>
<sequence length="55" mass="6106">MATFSINDQYTDSINIEAASFGEQGSFIVFYNQDGEQVYAKKTGAIHTIKKIVTN</sequence>
<evidence type="ECO:0000313" key="1">
    <source>
        <dbReference type="EMBL" id="EGD23959.1"/>
    </source>
</evidence>
<reference evidence="1" key="1">
    <citation type="submission" date="2011-01" db="EMBL/GenBank/DDBJ databases">
        <authorList>
            <person name="Muzny D."/>
            <person name="Qin X."/>
            <person name="Buhay C."/>
            <person name="Dugan-Rocha S."/>
            <person name="Ding Y."/>
            <person name="Chen G."/>
            <person name="Hawes A."/>
            <person name="Holder M."/>
            <person name="Jhangiani S."/>
            <person name="Johnson A."/>
            <person name="Khan Z."/>
            <person name="Li Z."/>
            <person name="Liu W."/>
            <person name="Liu X."/>
            <person name="Perez L."/>
            <person name="Shen H."/>
            <person name="Wang Q."/>
            <person name="Watt J."/>
            <person name="Xi L."/>
            <person name="Xin Y."/>
            <person name="Zhou J."/>
            <person name="Deng J."/>
            <person name="Jiang H."/>
            <person name="Liu Y."/>
            <person name="Qu J."/>
            <person name="Song X.-Z."/>
            <person name="Zhang L."/>
            <person name="Villasana D."/>
            <person name="Johnson A."/>
            <person name="Liu J."/>
            <person name="Liyanage D."/>
            <person name="Lorensuhewa L."/>
            <person name="Robinson T."/>
            <person name="Song A."/>
            <person name="Song B.-B."/>
            <person name="Dinh H."/>
            <person name="Thornton R."/>
            <person name="Coyle M."/>
            <person name="Francisco L."/>
            <person name="Jackson L."/>
            <person name="Javaid M."/>
            <person name="Korchina V."/>
            <person name="Kovar C."/>
            <person name="Mata R."/>
            <person name="Mathew T."/>
            <person name="Ngo R."/>
            <person name="Nguyen L."/>
            <person name="Nguyen N."/>
            <person name="Okwuonu G."/>
            <person name="Ongeri F."/>
            <person name="Pham C."/>
            <person name="Simmons D."/>
            <person name="Wilczek-Boney K."/>
            <person name="Hale W."/>
            <person name="Jakkamsetti A."/>
            <person name="Pham P."/>
            <person name="Ruth R."/>
            <person name="San Lucas F."/>
            <person name="Warren J."/>
            <person name="Zhang J."/>
            <person name="Zhao Z."/>
            <person name="Zhou C."/>
            <person name="Zhu D."/>
            <person name="Lee S."/>
            <person name="Bess C."/>
            <person name="Blankenburg K."/>
            <person name="Forbes L."/>
            <person name="Fu Q."/>
            <person name="Gubbala S."/>
            <person name="Hirani K."/>
            <person name="Jayaseelan J.C."/>
            <person name="Lara F."/>
            <person name="Munidasa M."/>
            <person name="Palculict T."/>
            <person name="Patil S."/>
            <person name="Pu L.-L."/>
            <person name="Saada N."/>
            <person name="Tang L."/>
            <person name="Weissenberger G."/>
            <person name="Zhu Y."/>
            <person name="Hemphill L."/>
            <person name="Shang Y."/>
            <person name="Youmans B."/>
            <person name="Ayvaz T."/>
            <person name="Ross M."/>
            <person name="Santibanez J."/>
            <person name="Aqrawi P."/>
            <person name="Gross S."/>
            <person name="Joshi V."/>
            <person name="Fowler G."/>
            <person name="Nazareth L."/>
            <person name="Reid J."/>
            <person name="Worley K."/>
            <person name="Petrosino J."/>
            <person name="Highlander S."/>
            <person name="Gibbs R."/>
        </authorList>
    </citation>
    <scope>NUCLEOTIDE SEQUENCE [LARGE SCALE GENOMIC DNA]</scope>
    <source>
        <strain evidence="1">ATCC 33707</strain>
    </source>
</reference>
<proteinExistence type="predicted"/>
<dbReference type="EMBL" id="ADNW02000010">
    <property type="protein sequence ID" value="EGD23959.1"/>
    <property type="molecule type" value="Genomic_DNA"/>
</dbReference>
<dbReference type="OrthoDB" id="9979654at2"/>
<dbReference type="HOGENOM" id="CLU_3029438_0_0_11"/>
<dbReference type="RefSeq" id="WP_005515270.1">
    <property type="nucleotide sequence ID" value="NZ_CM001149.1"/>
</dbReference>
<organism evidence="1 2">
    <name type="scientific">Prescottella equi ATCC 33707</name>
    <dbReference type="NCBI Taxonomy" id="525370"/>
    <lineage>
        <taxon>Bacteria</taxon>
        <taxon>Bacillati</taxon>
        <taxon>Actinomycetota</taxon>
        <taxon>Actinomycetes</taxon>
        <taxon>Mycobacteriales</taxon>
        <taxon>Nocardiaceae</taxon>
        <taxon>Prescottella</taxon>
    </lineage>
</organism>
<keyword evidence="2" id="KW-1185">Reference proteome</keyword>